<evidence type="ECO:0000313" key="5">
    <source>
        <dbReference type="Proteomes" id="UP000322454"/>
    </source>
</evidence>
<organism evidence="4 5">
    <name type="scientific">Candidatus Acidulodesulfobacterium acidiphilum</name>
    <dbReference type="NCBI Taxonomy" id="2597224"/>
    <lineage>
        <taxon>Bacteria</taxon>
        <taxon>Deltaproteobacteria</taxon>
        <taxon>Candidatus Acidulodesulfobacterales</taxon>
        <taxon>Candidatus Acidulodesulfobacterium</taxon>
    </lineage>
</organism>
<accession>A0A520XA14</accession>
<dbReference type="InterPro" id="IPR025501">
    <property type="entry name" value="MinD_FleN"/>
</dbReference>
<feature type="domain" description="CobQ/CobB/MinD/ParA nucleotide binding" evidence="3">
    <location>
        <begin position="16"/>
        <end position="238"/>
    </location>
</feature>
<dbReference type="EMBL" id="SHMQ01000025">
    <property type="protein sequence ID" value="RZV38033.1"/>
    <property type="molecule type" value="Genomic_DNA"/>
</dbReference>
<dbReference type="Gene3D" id="3.40.50.300">
    <property type="entry name" value="P-loop containing nucleotide triphosphate hydrolases"/>
    <property type="match status" value="1"/>
</dbReference>
<evidence type="ECO:0000256" key="2">
    <source>
        <dbReference type="ARBA" id="ARBA00022840"/>
    </source>
</evidence>
<dbReference type="PIRSF" id="PIRSF003092">
    <property type="entry name" value="MinD"/>
    <property type="match status" value="1"/>
</dbReference>
<gene>
    <name evidence="4" type="ORF">EVJ48_07895</name>
</gene>
<reference evidence="4 5" key="1">
    <citation type="submission" date="2019-01" db="EMBL/GenBank/DDBJ databases">
        <title>Insights into ecological role of a new deltaproteobacterial order Candidatus Sinidesulfobacterales (Sva0485) by metagenomics and metatranscriptomics.</title>
        <authorList>
            <person name="Tan S."/>
            <person name="Liu J."/>
            <person name="Fang Y."/>
            <person name="Hedlund B."/>
            <person name="Lian Z.-H."/>
            <person name="Huang L.-Y."/>
            <person name="Li J.-T."/>
            <person name="Huang L.-N."/>
            <person name="Li W.-J."/>
            <person name="Jiang H.-C."/>
            <person name="Dong H.-L."/>
            <person name="Shu W.-S."/>
        </authorList>
    </citation>
    <scope>NUCLEOTIDE SEQUENCE [LARGE SCALE GENOMIC DNA]</scope>
    <source>
        <strain evidence="4">AP4</strain>
    </source>
</reference>
<name>A0A520XA14_9DELT</name>
<dbReference type="CDD" id="cd02038">
    <property type="entry name" value="FlhG-like"/>
    <property type="match status" value="1"/>
</dbReference>
<dbReference type="AlphaFoldDB" id="A0A520XA14"/>
<dbReference type="PANTHER" id="PTHR43384">
    <property type="entry name" value="SEPTUM SITE-DETERMINING PROTEIN MIND HOMOLOG, CHLOROPLASTIC-RELATED"/>
    <property type="match status" value="1"/>
</dbReference>
<dbReference type="Proteomes" id="UP000322454">
    <property type="component" value="Unassembled WGS sequence"/>
</dbReference>
<keyword evidence="1" id="KW-0547">Nucleotide-binding</keyword>
<dbReference type="GO" id="GO:0051782">
    <property type="term" value="P:negative regulation of cell division"/>
    <property type="evidence" value="ECO:0007669"/>
    <property type="project" value="TreeGrafter"/>
</dbReference>
<dbReference type="Pfam" id="PF01656">
    <property type="entry name" value="CbiA"/>
    <property type="match status" value="1"/>
</dbReference>
<dbReference type="InterPro" id="IPR027417">
    <property type="entry name" value="P-loop_NTPase"/>
</dbReference>
<dbReference type="SUPFAM" id="SSF52540">
    <property type="entry name" value="P-loop containing nucleoside triphosphate hydrolases"/>
    <property type="match status" value="1"/>
</dbReference>
<dbReference type="InterPro" id="IPR033875">
    <property type="entry name" value="FlhG"/>
</dbReference>
<sequence length="285" mass="31226">MKRQVNINGNSYTKIISVTSGKGGVGKTNIVCNLAYCFASMGKKVIIMDADLSLGNVSVLMGMIPKHNISQVIYGDKQLSDIIMTDQNGIMILPASSGIPELSNLTEPQKINLMSRFDEFACSLEAGGQPIDVLLVDTGAGISSNVLYFNLAASEIYVVVTPEPTSITDAYALIKVLSTKYGEKYFSIIVNNVKSEKEAKDVYKHLSLVSDKFLKVNLNYLGHIISDDNLSRSVIMQRPVSNIFPDSKSSQCFKKLAYNILSQKDNKISNGNIQFFLNKLLTSLS</sequence>
<keyword evidence="2" id="KW-0067">ATP-binding</keyword>
<dbReference type="GO" id="GO:0005829">
    <property type="term" value="C:cytosol"/>
    <property type="evidence" value="ECO:0007669"/>
    <property type="project" value="TreeGrafter"/>
</dbReference>
<evidence type="ECO:0000256" key="1">
    <source>
        <dbReference type="ARBA" id="ARBA00022741"/>
    </source>
</evidence>
<dbReference type="GO" id="GO:0005524">
    <property type="term" value="F:ATP binding"/>
    <property type="evidence" value="ECO:0007669"/>
    <property type="project" value="UniProtKB-KW"/>
</dbReference>
<comment type="caution">
    <text evidence="4">The sequence shown here is derived from an EMBL/GenBank/DDBJ whole genome shotgun (WGS) entry which is preliminary data.</text>
</comment>
<protein>
    <submittedName>
        <fullName evidence="4">MinD/ParA family protein</fullName>
    </submittedName>
</protein>
<proteinExistence type="predicted"/>
<dbReference type="PANTHER" id="PTHR43384:SF4">
    <property type="entry name" value="CELLULOSE BIOSYNTHESIS PROTEIN BCSQ-RELATED"/>
    <property type="match status" value="1"/>
</dbReference>
<dbReference type="GO" id="GO:0009898">
    <property type="term" value="C:cytoplasmic side of plasma membrane"/>
    <property type="evidence" value="ECO:0007669"/>
    <property type="project" value="TreeGrafter"/>
</dbReference>
<dbReference type="InterPro" id="IPR050625">
    <property type="entry name" value="ParA/MinD_ATPase"/>
</dbReference>
<dbReference type="GO" id="GO:0016887">
    <property type="term" value="F:ATP hydrolysis activity"/>
    <property type="evidence" value="ECO:0007669"/>
    <property type="project" value="TreeGrafter"/>
</dbReference>
<evidence type="ECO:0000259" key="3">
    <source>
        <dbReference type="Pfam" id="PF01656"/>
    </source>
</evidence>
<evidence type="ECO:0000313" key="4">
    <source>
        <dbReference type="EMBL" id="RZV38033.1"/>
    </source>
</evidence>
<dbReference type="InterPro" id="IPR002586">
    <property type="entry name" value="CobQ/CobB/MinD/ParA_Nub-bd_dom"/>
</dbReference>